<dbReference type="Proteomes" id="UP000307720">
    <property type="component" value="Unassembled WGS sequence"/>
</dbReference>
<evidence type="ECO:0000313" key="1">
    <source>
        <dbReference type="EMBL" id="TGY00074.1"/>
    </source>
</evidence>
<reference evidence="1" key="1">
    <citation type="submission" date="2019-04" db="EMBL/GenBank/DDBJ databases">
        <title>Microbes associate with the intestines of laboratory mice.</title>
        <authorList>
            <person name="Navarre W."/>
            <person name="Wong E."/>
            <person name="Huang K."/>
            <person name="Tropini C."/>
            <person name="Ng K."/>
            <person name="Yu B."/>
        </authorList>
    </citation>
    <scope>NUCLEOTIDE SEQUENCE</scope>
    <source>
        <strain evidence="1">NM72_1-8</strain>
    </source>
</reference>
<gene>
    <name evidence="1" type="ORF">E5357_03380</name>
</gene>
<proteinExistence type="predicted"/>
<organism evidence="1 2">
    <name type="scientific">Hominisplanchenecus murintestinalis</name>
    <dbReference type="NCBI Taxonomy" id="2941517"/>
    <lineage>
        <taxon>Bacteria</taxon>
        <taxon>Bacillati</taxon>
        <taxon>Bacillota</taxon>
        <taxon>Clostridia</taxon>
        <taxon>Lachnospirales</taxon>
        <taxon>Lachnospiraceae</taxon>
        <taxon>Hominisplanchenecus</taxon>
    </lineage>
</organism>
<accession>A0AC61R369</accession>
<evidence type="ECO:0000313" key="2">
    <source>
        <dbReference type="Proteomes" id="UP000307720"/>
    </source>
</evidence>
<keyword evidence="1" id="KW-0808">Transferase</keyword>
<keyword evidence="2" id="KW-1185">Reference proteome</keyword>
<comment type="caution">
    <text evidence="1">The sequence shown here is derived from an EMBL/GenBank/DDBJ whole genome shotgun (WGS) entry which is preliminary data.</text>
</comment>
<dbReference type="EMBL" id="SRZB01000003">
    <property type="protein sequence ID" value="TGY00074.1"/>
    <property type="molecule type" value="Genomic_DNA"/>
</dbReference>
<name>A0AC61R369_9FIRM</name>
<sequence>MERREKYKRIIMFCTSFLIMAIQTGVYAYVWFEHYADAGVIGKEFWYRGNYVVIGQYALMLFLFYKLYGGFKVGYLRVFDVLFSQILSVLCVNLITYLQLALIGHWKFGTHAAPILEMTVFNLLFVCIWVVFMRWIYAKIYPPRRMLLIYGEYSPVDLIQKISSREDKYYICETIHIKEEESALKAKIDEYRNIILGDIPSHERNVLLKYCFEKDIRCYSIPKLSDIMLQSADNIHLFDTTLLLFRNRGLSAEQRFAKRLFDVAVSLIGTVAASPVMLVIAVLIKVYDGGPVFYRQERLTEGGRVFYVLKFRSMRVDSEKAGARLAAKHDSRVTPVGKVLRNIHFDELPQLFNILKGDMSLVGPRPERPEIAEEYKRDIPEFDYRLKMKAGLTGYAQVYGKYNTTPYDKLKLDLTYIENYSFFLDMKLLFLTFKILFQKENTEGVEQWQKTAATKENKKGRK</sequence>
<protein>
    <submittedName>
        <fullName evidence="1">Sugar transferase</fullName>
    </submittedName>
</protein>